<accession>A0A9W5V669</accession>
<evidence type="ECO:0000256" key="9">
    <source>
        <dbReference type="ARBA" id="ARBA00032390"/>
    </source>
</evidence>
<dbReference type="Gene3D" id="3.40.80.10">
    <property type="entry name" value="Peptidoglycan recognition protein-like"/>
    <property type="match status" value="1"/>
</dbReference>
<evidence type="ECO:0000256" key="4">
    <source>
        <dbReference type="ARBA" id="ARBA00022801"/>
    </source>
</evidence>
<evidence type="ECO:0000313" key="13">
    <source>
        <dbReference type="Proteomes" id="UP000014023"/>
    </source>
</evidence>
<evidence type="ECO:0000256" key="3">
    <source>
        <dbReference type="ARBA" id="ARBA00011901"/>
    </source>
</evidence>
<protein>
    <recommendedName>
        <fullName evidence="3">N-acetylmuramoyl-L-alanine amidase</fullName>
        <ecNumber evidence="3">3.5.1.28</ecNumber>
    </recommendedName>
    <alternativeName>
        <fullName evidence="9">Autolysin</fullName>
    </alternativeName>
    <alternativeName>
        <fullName evidence="8">Cell wall hydrolase</fullName>
    </alternativeName>
</protein>
<dbReference type="GO" id="GO:0030435">
    <property type="term" value="P:sporulation resulting in formation of a cellular spore"/>
    <property type="evidence" value="ECO:0007669"/>
    <property type="project" value="UniProtKB-KW"/>
</dbReference>
<evidence type="ECO:0000256" key="1">
    <source>
        <dbReference type="ARBA" id="ARBA00001561"/>
    </source>
</evidence>
<dbReference type="InterPro" id="IPR002502">
    <property type="entry name" value="Amidase_domain"/>
</dbReference>
<dbReference type="InterPro" id="IPR036505">
    <property type="entry name" value="Amidase/PGRP_sf"/>
</dbReference>
<dbReference type="PROSITE" id="PS51781">
    <property type="entry name" value="SH3B"/>
    <property type="match status" value="1"/>
</dbReference>
<keyword evidence="6" id="KW-0178">Competence</keyword>
<dbReference type="InterPro" id="IPR003646">
    <property type="entry name" value="SH3-like_bac-type"/>
</dbReference>
<reference evidence="12 13" key="1">
    <citation type="submission" date="2012-12" db="EMBL/GenBank/DDBJ databases">
        <title>The Genome Sequence of Bacillus cereus VD196.</title>
        <authorList>
            <consortium name="The Broad Institute Genome Sequencing Platform"/>
            <consortium name="The Broad Institute Genome Sequencing Center for Infectious Disease"/>
            <person name="Feldgarden M."/>
            <person name="Van der Auwera G.A."/>
            <person name="Mahillon J."/>
            <person name="Duprez V."/>
            <person name="Timmery S."/>
            <person name="Mattelet C."/>
            <person name="Dierick K."/>
            <person name="Sun M."/>
            <person name="Yu Z."/>
            <person name="Zhu L."/>
            <person name="Hu X."/>
            <person name="Shank E.B."/>
            <person name="Swiecicka I."/>
            <person name="Hansen B.M."/>
            <person name="Andrup L."/>
            <person name="Walker B."/>
            <person name="Young S.K."/>
            <person name="Zeng Q."/>
            <person name="Gargeya S."/>
            <person name="Fitzgerald M."/>
            <person name="Haas B."/>
            <person name="Abouelleil A."/>
            <person name="Alvarado L."/>
            <person name="Arachchi H.M."/>
            <person name="Berlin A.M."/>
            <person name="Chapman S.B."/>
            <person name="Dewar J."/>
            <person name="Goldberg J."/>
            <person name="Griggs A."/>
            <person name="Gujja S."/>
            <person name="Hansen M."/>
            <person name="Howarth C."/>
            <person name="Imamovic A."/>
            <person name="Larimer J."/>
            <person name="McCowan C."/>
            <person name="Murphy C."/>
            <person name="Neiman D."/>
            <person name="Pearson M."/>
            <person name="Priest M."/>
            <person name="Roberts A."/>
            <person name="Saif S."/>
            <person name="Shea T."/>
            <person name="Sisk P."/>
            <person name="Sykes S."/>
            <person name="Wortman J."/>
            <person name="Nusbaum C."/>
            <person name="Birren B."/>
        </authorList>
    </citation>
    <scope>NUCLEOTIDE SEQUENCE [LARGE SCALE GENOMIC DNA]</scope>
    <source>
        <strain evidence="12 13">VD196</strain>
    </source>
</reference>
<dbReference type="Pfam" id="PF01510">
    <property type="entry name" value="Amidase_2"/>
    <property type="match status" value="1"/>
</dbReference>
<dbReference type="Proteomes" id="UP000014023">
    <property type="component" value="Unassembled WGS sequence"/>
</dbReference>
<feature type="domain" description="SH3b" evidence="11">
    <location>
        <begin position="288"/>
        <end position="348"/>
    </location>
</feature>
<dbReference type="PANTHER" id="PTHR30417">
    <property type="entry name" value="N-ACETYLMURAMOYL-L-ALANINE AMIDASE AMID"/>
    <property type="match status" value="1"/>
</dbReference>
<evidence type="ECO:0000256" key="6">
    <source>
        <dbReference type="ARBA" id="ARBA00023287"/>
    </source>
</evidence>
<dbReference type="GO" id="GO:0009254">
    <property type="term" value="P:peptidoglycan turnover"/>
    <property type="evidence" value="ECO:0007669"/>
    <property type="project" value="TreeGrafter"/>
</dbReference>
<dbReference type="Gene3D" id="2.30.30.40">
    <property type="entry name" value="SH3 Domains"/>
    <property type="match status" value="1"/>
</dbReference>
<evidence type="ECO:0000256" key="2">
    <source>
        <dbReference type="ARBA" id="ARBA00007553"/>
    </source>
</evidence>
<dbReference type="GO" id="GO:0008745">
    <property type="term" value="F:N-acetylmuramoyl-L-alanine amidase activity"/>
    <property type="evidence" value="ECO:0007669"/>
    <property type="project" value="UniProtKB-EC"/>
</dbReference>
<evidence type="ECO:0000256" key="8">
    <source>
        <dbReference type="ARBA" id="ARBA00030881"/>
    </source>
</evidence>
<dbReference type="EC" id="3.5.1.28" evidence="3"/>
<dbReference type="GO" id="GO:0009253">
    <property type="term" value="P:peptidoglycan catabolic process"/>
    <property type="evidence" value="ECO:0007669"/>
    <property type="project" value="InterPro"/>
</dbReference>
<evidence type="ECO:0000259" key="11">
    <source>
        <dbReference type="PROSITE" id="PS51781"/>
    </source>
</evidence>
<evidence type="ECO:0000256" key="7">
    <source>
        <dbReference type="ARBA" id="ARBA00023316"/>
    </source>
</evidence>
<dbReference type="PANTHER" id="PTHR30417:SF11">
    <property type="entry name" value="N-ACETYLMURAMOYL-L-ALANINE AMIDASE XLYA"/>
    <property type="match status" value="1"/>
</dbReference>
<dbReference type="SMART" id="SM00287">
    <property type="entry name" value="SH3b"/>
    <property type="match status" value="1"/>
</dbReference>
<name>A0A9W5V669_BACCE</name>
<evidence type="ECO:0000256" key="5">
    <source>
        <dbReference type="ARBA" id="ARBA00022969"/>
    </source>
</evidence>
<comment type="catalytic activity">
    <reaction evidence="1">
        <text>Hydrolyzes the link between N-acetylmuramoyl residues and L-amino acid residues in certain cell-wall glycopeptides.</text>
        <dbReference type="EC" id="3.5.1.28"/>
    </reaction>
</comment>
<proteinExistence type="inferred from homology"/>
<dbReference type="AlphaFoldDB" id="A0A9W5V669"/>
<dbReference type="SMART" id="SM00644">
    <property type="entry name" value="Ami_2"/>
    <property type="match status" value="1"/>
</dbReference>
<organism evidence="12 13">
    <name type="scientific">Bacillus cereus VD196</name>
    <dbReference type="NCBI Taxonomy" id="1053243"/>
    <lineage>
        <taxon>Bacteria</taxon>
        <taxon>Bacillati</taxon>
        <taxon>Bacillota</taxon>
        <taxon>Bacilli</taxon>
        <taxon>Bacillales</taxon>
        <taxon>Bacillaceae</taxon>
        <taxon>Bacillus</taxon>
        <taxon>Bacillus cereus group</taxon>
    </lineage>
</organism>
<sequence>MSIKLVRYTKLKMKIRSYKKVVAFATGVTLLTAPISSFAEKKEDNTNQPVHVQGQSNAEKLSVTDKQALKSIEESFKNVDGRGISSEDVTDKIDSATDNSKSSSKSFRSSSTINGVKYTKWIIPKGNSNIRPGYSMKPKYITIHETDNTNVGAGARNHAQYLYNQAVGNTDRAASWHYTVDDKEIYQHLPIDENGWHAGDGNGDGNRKSIAIEIAVNKDSDYNKSVENAQKLVAYLMNQTGISSSNVVKHQKWSGKNCPAIMISRGQWSSFIERANVFAKGNKPAELKKTIQINGIGVNVRSGAGTNHSVVRKAYKGEKLDVYEEKNGWLRVSEKEWVFYNASYIKYL</sequence>
<dbReference type="EMBL" id="AHFL01000046">
    <property type="protein sequence ID" value="EOO62538.1"/>
    <property type="molecule type" value="Genomic_DNA"/>
</dbReference>
<comment type="similarity">
    <text evidence="2">Belongs to the N-acetylmuramoyl-L-alanine amidase 2 family.</text>
</comment>
<dbReference type="GO" id="GO:0071555">
    <property type="term" value="P:cell wall organization"/>
    <property type="evidence" value="ECO:0007669"/>
    <property type="project" value="UniProtKB-KW"/>
</dbReference>
<comment type="caution">
    <text evidence="12">The sequence shown here is derived from an EMBL/GenBank/DDBJ whole genome shotgun (WGS) entry which is preliminary data.</text>
</comment>
<keyword evidence="4" id="KW-0378">Hydrolase</keyword>
<keyword evidence="7" id="KW-0961">Cell wall biogenesis/degradation</keyword>
<feature type="compositionally biased region" description="Low complexity" evidence="10">
    <location>
        <begin position="100"/>
        <end position="110"/>
    </location>
</feature>
<dbReference type="InterPro" id="IPR051206">
    <property type="entry name" value="NAMLAA_amidase_2"/>
</dbReference>
<gene>
    <name evidence="12" type="ORF">IKE_05631</name>
</gene>
<dbReference type="CDD" id="cd06583">
    <property type="entry name" value="PGRP"/>
    <property type="match status" value="1"/>
</dbReference>
<dbReference type="Pfam" id="PF08239">
    <property type="entry name" value="SH3_3"/>
    <property type="match status" value="1"/>
</dbReference>
<evidence type="ECO:0000256" key="10">
    <source>
        <dbReference type="SAM" id="MobiDB-lite"/>
    </source>
</evidence>
<dbReference type="SUPFAM" id="SSF55846">
    <property type="entry name" value="N-acetylmuramoyl-L-alanine amidase-like"/>
    <property type="match status" value="1"/>
</dbReference>
<keyword evidence="5" id="KW-0749">Sporulation</keyword>
<feature type="region of interest" description="Disordered" evidence="10">
    <location>
        <begin position="90"/>
        <end position="110"/>
    </location>
</feature>
<evidence type="ECO:0000313" key="12">
    <source>
        <dbReference type="EMBL" id="EOO62538.1"/>
    </source>
</evidence>
<dbReference type="GO" id="GO:0030420">
    <property type="term" value="P:establishment of competence for transformation"/>
    <property type="evidence" value="ECO:0007669"/>
    <property type="project" value="UniProtKB-KW"/>
</dbReference>